<accession>A0A543CDD8</accession>
<dbReference type="PANTHER" id="PTHR30055:SF149">
    <property type="entry name" value="TETR-FAMILY TRANSCRIPTIONAL REGULATOR"/>
    <property type="match status" value="1"/>
</dbReference>
<dbReference type="Gene3D" id="1.10.10.60">
    <property type="entry name" value="Homeodomain-like"/>
    <property type="match status" value="1"/>
</dbReference>
<proteinExistence type="predicted"/>
<organism evidence="6 7">
    <name type="scientific">Actinoallomurus bryophytorum</name>
    <dbReference type="NCBI Taxonomy" id="1490222"/>
    <lineage>
        <taxon>Bacteria</taxon>
        <taxon>Bacillati</taxon>
        <taxon>Actinomycetota</taxon>
        <taxon>Actinomycetes</taxon>
        <taxon>Streptosporangiales</taxon>
        <taxon>Thermomonosporaceae</taxon>
        <taxon>Actinoallomurus</taxon>
    </lineage>
</organism>
<dbReference type="PRINTS" id="PR00455">
    <property type="entry name" value="HTHTETR"/>
</dbReference>
<keyword evidence="2 4" id="KW-0238">DNA-binding</keyword>
<feature type="DNA-binding region" description="H-T-H motif" evidence="4">
    <location>
        <begin position="34"/>
        <end position="53"/>
    </location>
</feature>
<dbReference type="InterPro" id="IPR009057">
    <property type="entry name" value="Homeodomain-like_sf"/>
</dbReference>
<dbReference type="PANTHER" id="PTHR30055">
    <property type="entry name" value="HTH-TYPE TRANSCRIPTIONAL REGULATOR RUTR"/>
    <property type="match status" value="1"/>
</dbReference>
<dbReference type="PROSITE" id="PS50977">
    <property type="entry name" value="HTH_TETR_2"/>
    <property type="match status" value="1"/>
</dbReference>
<dbReference type="Gene3D" id="1.10.357.10">
    <property type="entry name" value="Tetracycline Repressor, domain 2"/>
    <property type="match status" value="1"/>
</dbReference>
<keyword evidence="3" id="KW-0804">Transcription</keyword>
<dbReference type="InterPro" id="IPR023772">
    <property type="entry name" value="DNA-bd_HTH_TetR-type_CS"/>
</dbReference>
<dbReference type="InterPro" id="IPR011075">
    <property type="entry name" value="TetR_C"/>
</dbReference>
<comment type="caution">
    <text evidence="6">The sequence shown here is derived from an EMBL/GenBank/DDBJ whole genome shotgun (WGS) entry which is preliminary data.</text>
</comment>
<dbReference type="OrthoDB" id="9796019at2"/>
<reference evidence="6 7" key="1">
    <citation type="submission" date="2019-06" db="EMBL/GenBank/DDBJ databases">
        <title>Sequencing the genomes of 1000 actinobacteria strains.</title>
        <authorList>
            <person name="Klenk H.-P."/>
        </authorList>
    </citation>
    <scope>NUCLEOTIDE SEQUENCE [LARGE SCALE GENOMIC DNA]</scope>
    <source>
        <strain evidence="6 7">DSM 102200</strain>
    </source>
</reference>
<protein>
    <submittedName>
        <fullName evidence="6">TetR family transcriptional regulator</fullName>
    </submittedName>
</protein>
<dbReference type="SUPFAM" id="SSF48498">
    <property type="entry name" value="Tetracyclin repressor-like, C-terminal domain"/>
    <property type="match status" value="1"/>
</dbReference>
<evidence type="ECO:0000256" key="4">
    <source>
        <dbReference type="PROSITE-ProRule" id="PRU00335"/>
    </source>
</evidence>
<dbReference type="PROSITE" id="PS01081">
    <property type="entry name" value="HTH_TETR_1"/>
    <property type="match status" value="1"/>
</dbReference>
<dbReference type="GO" id="GO:0003700">
    <property type="term" value="F:DNA-binding transcription factor activity"/>
    <property type="evidence" value="ECO:0007669"/>
    <property type="project" value="TreeGrafter"/>
</dbReference>
<name>A0A543CDD8_9ACTN</name>
<evidence type="ECO:0000313" key="7">
    <source>
        <dbReference type="Proteomes" id="UP000316096"/>
    </source>
</evidence>
<gene>
    <name evidence="6" type="ORF">FB559_0617</name>
</gene>
<dbReference type="GO" id="GO:0000976">
    <property type="term" value="F:transcription cis-regulatory region binding"/>
    <property type="evidence" value="ECO:0007669"/>
    <property type="project" value="TreeGrafter"/>
</dbReference>
<evidence type="ECO:0000259" key="5">
    <source>
        <dbReference type="PROSITE" id="PS50977"/>
    </source>
</evidence>
<feature type="domain" description="HTH tetR-type" evidence="5">
    <location>
        <begin position="11"/>
        <end position="71"/>
    </location>
</feature>
<evidence type="ECO:0000256" key="2">
    <source>
        <dbReference type="ARBA" id="ARBA00023125"/>
    </source>
</evidence>
<dbReference type="InterPro" id="IPR050109">
    <property type="entry name" value="HTH-type_TetR-like_transc_reg"/>
</dbReference>
<dbReference type="RefSeq" id="WP_141953001.1">
    <property type="nucleotide sequence ID" value="NZ_VFOZ01000001.1"/>
</dbReference>
<dbReference type="AlphaFoldDB" id="A0A543CDD8"/>
<dbReference type="SUPFAM" id="SSF46689">
    <property type="entry name" value="Homeodomain-like"/>
    <property type="match status" value="1"/>
</dbReference>
<evidence type="ECO:0000256" key="3">
    <source>
        <dbReference type="ARBA" id="ARBA00023163"/>
    </source>
</evidence>
<dbReference type="InterPro" id="IPR001647">
    <property type="entry name" value="HTH_TetR"/>
</dbReference>
<keyword evidence="7" id="KW-1185">Reference proteome</keyword>
<dbReference type="EMBL" id="VFOZ01000001">
    <property type="protein sequence ID" value="TQL95122.1"/>
    <property type="molecule type" value="Genomic_DNA"/>
</dbReference>
<evidence type="ECO:0000256" key="1">
    <source>
        <dbReference type="ARBA" id="ARBA00023015"/>
    </source>
</evidence>
<evidence type="ECO:0000313" key="6">
    <source>
        <dbReference type="EMBL" id="TQL95122.1"/>
    </source>
</evidence>
<keyword evidence="1" id="KW-0805">Transcription regulation</keyword>
<dbReference type="InterPro" id="IPR036271">
    <property type="entry name" value="Tet_transcr_reg_TetR-rel_C_sf"/>
</dbReference>
<dbReference type="Pfam" id="PF16859">
    <property type="entry name" value="TetR_C_11"/>
    <property type="match status" value="1"/>
</dbReference>
<sequence>MTPTTTRGRGEEREDAILLATLALLAEVGYDQVTMDAVAKRAGASKATIYRRWQGKAELVVTAVKRHAGSPVMTPPDTGNLRQDLLAVLGVMRSSLTGQDAALILGLMIAMRRDPELARTVRGQVVDDKREVFGAVIARAVARGDLPATVDHALFVEISSAMLFSRLFVTGEPLDDAFVHHLTDDVLLPLLDHQSGRR</sequence>
<dbReference type="Proteomes" id="UP000316096">
    <property type="component" value="Unassembled WGS sequence"/>
</dbReference>
<dbReference type="Pfam" id="PF00440">
    <property type="entry name" value="TetR_N"/>
    <property type="match status" value="1"/>
</dbReference>